<comment type="caution">
    <text evidence="2">The sequence shown here is derived from an EMBL/GenBank/DDBJ whole genome shotgun (WGS) entry which is preliminary data.</text>
</comment>
<keyword evidence="1" id="KW-0812">Transmembrane</keyword>
<evidence type="ECO:0000313" key="3">
    <source>
        <dbReference type="Proteomes" id="UP001596220"/>
    </source>
</evidence>
<dbReference type="EMBL" id="JBHSQO010000071">
    <property type="protein sequence ID" value="MFC6094692.1"/>
    <property type="molecule type" value="Genomic_DNA"/>
</dbReference>
<name>A0ABW1PIC3_9PSEU</name>
<proteinExistence type="predicted"/>
<keyword evidence="3" id="KW-1185">Reference proteome</keyword>
<protein>
    <submittedName>
        <fullName evidence="2">Uncharacterized protein</fullName>
    </submittedName>
</protein>
<evidence type="ECO:0000313" key="2">
    <source>
        <dbReference type="EMBL" id="MFC6094692.1"/>
    </source>
</evidence>
<organism evidence="2 3">
    <name type="scientific">Saccharothrix lopnurensis</name>
    <dbReference type="NCBI Taxonomy" id="1670621"/>
    <lineage>
        <taxon>Bacteria</taxon>
        <taxon>Bacillati</taxon>
        <taxon>Actinomycetota</taxon>
        <taxon>Actinomycetes</taxon>
        <taxon>Pseudonocardiales</taxon>
        <taxon>Pseudonocardiaceae</taxon>
        <taxon>Saccharothrix</taxon>
    </lineage>
</organism>
<accession>A0ABW1PIC3</accession>
<feature type="transmembrane region" description="Helical" evidence="1">
    <location>
        <begin position="20"/>
        <end position="41"/>
    </location>
</feature>
<feature type="transmembrane region" description="Helical" evidence="1">
    <location>
        <begin position="123"/>
        <end position="144"/>
    </location>
</feature>
<feature type="transmembrane region" description="Helical" evidence="1">
    <location>
        <begin position="53"/>
        <end position="77"/>
    </location>
</feature>
<keyword evidence="1" id="KW-1133">Transmembrane helix</keyword>
<evidence type="ECO:0000256" key="1">
    <source>
        <dbReference type="SAM" id="Phobius"/>
    </source>
</evidence>
<dbReference type="RefSeq" id="WP_380643189.1">
    <property type="nucleotide sequence ID" value="NZ_JBHSQO010000071.1"/>
</dbReference>
<gene>
    <name evidence="2" type="ORF">ACFP3R_35960</name>
</gene>
<dbReference type="Proteomes" id="UP001596220">
    <property type="component" value="Unassembled WGS sequence"/>
</dbReference>
<sequence>MLQTIARHYRKMMTWRIVTAYIVTLITMVIGARFVNISFLAQLAPSAKEALSVMWQVHAAVITIGFTGLAIAFQLLADPQLSPGPARRAVIRRIRFNQLLTVGISSDIATGLAAIWFQSHTNVLLIFLLAFVPSVLAIGITYAYSAYLFGRPHEVENLTINDLLETVRATARHLVNYNKRSRKLSEVASGLPNVVLESPGDVSLVPSTRVQLKGPAQSGIVQDVDPKKIEQISKILMATVALEEFKPGEFGPVAHLRVRPGSKISAGASVLDLYSSQEVPRKSLDQLEKMVVGAISVSDEVDDPAGLLLRALEDLQEVLMTSMQAARYPSIRRGFKHYRKIVSTVREAMEEESRNLAAYSYETDWRWLDSHVWELNDVAARVGERVAMEAIGAVYGRCVDALSSTDVGFFVSQAQNYSQIWSSLLVKAGENKNALEHLLVSLQNLTEFTVPLRAKHEQQVDRLTGVALGVWTAVLSEAYEKGEKEWASRALGFQSRLFRFGAKSTQMRSQVQQSAILVIAWLLYRKEVLGADTDADIGEIIASVRIDFSHSNSILLAAMEARRDDNYDIIRRWEMSTALPLEMRVVRAGDFVTRAGLLLLAKFPPLAPGSISREFYNYALTAAEQVESLKASFDPQWGINEEHLDTLPAILDLLIERYQRESQQRLTGAALNSDRVSSFIESLAQETQKPSSLLKIVDVDEVLVDPGNSRVWGHRLTAPKLFFVETEVHGDPHHLGQQVGRMIRASEEALALTQLLAWGTSASLSFARTVQKVSKWAAAAKQPLVVVFGSYETASMLNYDYDNSTVTVGGSTIDAAQVYVHDDIEEHIALLDQTKTPHLIRQPEQNGGLEPVEGTRISVSVIDSHAVDAEGTPMVEIEFGSLVKAVHPDIVEVEFIRIDDLPSD</sequence>
<keyword evidence="1" id="KW-0472">Membrane</keyword>
<reference evidence="3" key="1">
    <citation type="journal article" date="2019" name="Int. J. Syst. Evol. Microbiol.">
        <title>The Global Catalogue of Microorganisms (GCM) 10K type strain sequencing project: providing services to taxonomists for standard genome sequencing and annotation.</title>
        <authorList>
            <consortium name="The Broad Institute Genomics Platform"/>
            <consortium name="The Broad Institute Genome Sequencing Center for Infectious Disease"/>
            <person name="Wu L."/>
            <person name="Ma J."/>
        </authorList>
    </citation>
    <scope>NUCLEOTIDE SEQUENCE [LARGE SCALE GENOMIC DNA]</scope>
    <source>
        <strain evidence="3">CGMCC 4.7246</strain>
    </source>
</reference>